<reference evidence="2" key="1">
    <citation type="journal article" date="2012" name="Nat. Biotechnol.">
        <title>Reference genome sequence of the model plant Setaria.</title>
        <authorList>
            <person name="Bennetzen J.L."/>
            <person name="Schmutz J."/>
            <person name="Wang H."/>
            <person name="Percifield R."/>
            <person name="Hawkins J."/>
            <person name="Pontaroli A.C."/>
            <person name="Estep M."/>
            <person name="Feng L."/>
            <person name="Vaughn J.N."/>
            <person name="Grimwood J."/>
            <person name="Jenkins J."/>
            <person name="Barry K."/>
            <person name="Lindquist E."/>
            <person name="Hellsten U."/>
            <person name="Deshpande S."/>
            <person name="Wang X."/>
            <person name="Wu X."/>
            <person name="Mitros T."/>
            <person name="Triplett J."/>
            <person name="Yang X."/>
            <person name="Ye C.Y."/>
            <person name="Mauro-Herrera M."/>
            <person name="Wang L."/>
            <person name="Li P."/>
            <person name="Sharma M."/>
            <person name="Sharma R."/>
            <person name="Ronald P.C."/>
            <person name="Panaud O."/>
            <person name="Kellogg E.A."/>
            <person name="Brutnell T.P."/>
            <person name="Doust A.N."/>
            <person name="Tuskan G.A."/>
            <person name="Rokhsar D."/>
            <person name="Devos K.M."/>
        </authorList>
    </citation>
    <scope>NUCLEOTIDE SEQUENCE [LARGE SCALE GENOMIC DNA]</scope>
    <source>
        <strain evidence="2">cv. Yugu1</strain>
    </source>
</reference>
<evidence type="ECO:0000313" key="2">
    <source>
        <dbReference type="Proteomes" id="UP000004995"/>
    </source>
</evidence>
<dbReference type="AlphaFoldDB" id="K3YNW5"/>
<dbReference type="Proteomes" id="UP000004995">
    <property type="component" value="Unassembled WGS sequence"/>
</dbReference>
<accession>K3YNW5</accession>
<proteinExistence type="predicted"/>
<dbReference type="EnsemblPlants" id="KQL01785">
    <property type="protein sequence ID" value="KQL01785"/>
    <property type="gene ID" value="SETIT_015957mg"/>
</dbReference>
<name>K3YNW5_SETIT</name>
<keyword evidence="2" id="KW-1185">Reference proteome</keyword>
<dbReference type="InParanoid" id="K3YNW5"/>
<reference evidence="1" key="2">
    <citation type="submission" date="2018-08" db="UniProtKB">
        <authorList>
            <consortium name="EnsemblPlants"/>
        </authorList>
    </citation>
    <scope>IDENTIFICATION</scope>
    <source>
        <strain evidence="1">Yugu1</strain>
    </source>
</reference>
<dbReference type="HOGENOM" id="CLU_2502209_0_0_1"/>
<evidence type="ECO:0000313" key="1">
    <source>
        <dbReference type="EnsemblPlants" id="KQL01785"/>
    </source>
</evidence>
<dbReference type="Gramene" id="KQL01785">
    <property type="protein sequence ID" value="KQL01785"/>
    <property type="gene ID" value="SETIT_015957mg"/>
</dbReference>
<organism evidence="1 2">
    <name type="scientific">Setaria italica</name>
    <name type="common">Foxtail millet</name>
    <name type="synonym">Panicum italicum</name>
    <dbReference type="NCBI Taxonomy" id="4555"/>
    <lineage>
        <taxon>Eukaryota</taxon>
        <taxon>Viridiplantae</taxon>
        <taxon>Streptophyta</taxon>
        <taxon>Embryophyta</taxon>
        <taxon>Tracheophyta</taxon>
        <taxon>Spermatophyta</taxon>
        <taxon>Magnoliopsida</taxon>
        <taxon>Liliopsida</taxon>
        <taxon>Poales</taxon>
        <taxon>Poaceae</taxon>
        <taxon>PACMAD clade</taxon>
        <taxon>Panicoideae</taxon>
        <taxon>Panicodae</taxon>
        <taxon>Paniceae</taxon>
        <taxon>Cenchrinae</taxon>
        <taxon>Setaria</taxon>
    </lineage>
</organism>
<protein>
    <submittedName>
        <fullName evidence="1">Uncharacterized protein</fullName>
    </submittedName>
</protein>
<dbReference type="EMBL" id="AGNK02003841">
    <property type="status" value="NOT_ANNOTATED_CDS"/>
    <property type="molecule type" value="Genomic_DNA"/>
</dbReference>
<sequence>MLLRRPSRHASAVLFLLGLASVRMAVLLPGLCWLSSSVVCSWRFIGLCRQRVPALRRLVPGSVILEPFLPRLHSAGSFFRTWPLSC</sequence>